<feature type="non-terminal residue" evidence="2">
    <location>
        <position position="335"/>
    </location>
</feature>
<gene>
    <name evidence="2" type="ORF">PSTT_00255</name>
</gene>
<dbReference type="VEuPathDB" id="FungiDB:PSTT_00255"/>
<dbReference type="VEuPathDB" id="FungiDB:PSHT_15484"/>
<protein>
    <submittedName>
        <fullName evidence="2">Uncharacterized protein</fullName>
    </submittedName>
</protein>
<proteinExistence type="predicted"/>
<reference evidence="2" key="1">
    <citation type="submission" date="2017-12" db="EMBL/GenBank/DDBJ databases">
        <title>Gene loss provides genomic basis for host adaptation in cereal stripe rust fungi.</title>
        <authorList>
            <person name="Xia C."/>
        </authorList>
    </citation>
    <scope>NUCLEOTIDE SEQUENCE [LARGE SCALE GENOMIC DNA]</scope>
    <source>
        <strain evidence="2">93-210</strain>
    </source>
</reference>
<feature type="region of interest" description="Disordered" evidence="1">
    <location>
        <begin position="278"/>
        <end position="297"/>
    </location>
</feature>
<evidence type="ECO:0000256" key="1">
    <source>
        <dbReference type="SAM" id="MobiDB-lite"/>
    </source>
</evidence>
<accession>A0A2S4W8J7</accession>
<dbReference type="Proteomes" id="UP000239156">
    <property type="component" value="Unassembled WGS sequence"/>
</dbReference>
<name>A0A2S4W8J7_9BASI</name>
<dbReference type="EMBL" id="PKSL01000001">
    <property type="protein sequence ID" value="POW18017.1"/>
    <property type="molecule type" value="Genomic_DNA"/>
</dbReference>
<evidence type="ECO:0000313" key="2">
    <source>
        <dbReference type="EMBL" id="POW18017.1"/>
    </source>
</evidence>
<comment type="caution">
    <text evidence="2">The sequence shown here is derived from an EMBL/GenBank/DDBJ whole genome shotgun (WGS) entry which is preliminary data.</text>
</comment>
<evidence type="ECO:0000313" key="3">
    <source>
        <dbReference type="Proteomes" id="UP000239156"/>
    </source>
</evidence>
<keyword evidence="3" id="KW-1185">Reference proteome</keyword>
<feature type="compositionally biased region" description="Low complexity" evidence="1">
    <location>
        <begin position="287"/>
        <end position="297"/>
    </location>
</feature>
<organism evidence="2 3">
    <name type="scientific">Puccinia striiformis</name>
    <dbReference type="NCBI Taxonomy" id="27350"/>
    <lineage>
        <taxon>Eukaryota</taxon>
        <taxon>Fungi</taxon>
        <taxon>Dikarya</taxon>
        <taxon>Basidiomycota</taxon>
        <taxon>Pucciniomycotina</taxon>
        <taxon>Pucciniomycetes</taxon>
        <taxon>Pucciniales</taxon>
        <taxon>Pucciniaceae</taxon>
        <taxon>Puccinia</taxon>
    </lineage>
</organism>
<dbReference type="AlphaFoldDB" id="A0A2S4W8J7"/>
<feature type="non-terminal residue" evidence="2">
    <location>
        <position position="1"/>
    </location>
</feature>
<sequence>TKSGPRYCSNGLGFGTKSGAQIDSIIIVGILLKPGGFLVLSVPPGERMQQVREEQRNLDDDEQLKYNNLDFINLLRQRMGLKPVENPEEDWPEAVLEHCKDKAKKLAVDVSYQREMFACSQLVILVTTKPQKITQYQVEGFFILTLTNFNGRVFISGGSFLGQDYMQLRRTKEGILTLGHWHGDRCKAPQAIQVTSSNPLIKLEKRFLKGPWDTGLAKTNKPKMTAQFKQHPVVLDVVVGQEKKHASCFDCGTWKFISIPEHPSHANDISSQEAMNIDDRSDPEANTSSVSTQEVTSSSTSEAVIDAHLALLIEFISRLQNPNISTLICSSTLRC</sequence>